<dbReference type="Proteomes" id="UP001430701">
    <property type="component" value="Unassembled WGS sequence"/>
</dbReference>
<accession>A0ABS8TTI4</accession>
<keyword evidence="2" id="KW-1185">Reference proteome</keyword>
<organism evidence="1 2">
    <name type="scientific">Xylella taiwanensis</name>
    <dbReference type="NCBI Taxonomy" id="1444770"/>
    <lineage>
        <taxon>Bacteria</taxon>
        <taxon>Pseudomonadati</taxon>
        <taxon>Pseudomonadota</taxon>
        <taxon>Gammaproteobacteria</taxon>
        <taxon>Lysobacterales</taxon>
        <taxon>Lysobacteraceae</taxon>
        <taxon>Xylella</taxon>
    </lineage>
</organism>
<evidence type="ECO:0008006" key="3">
    <source>
        <dbReference type="Google" id="ProtNLM"/>
    </source>
</evidence>
<gene>
    <name evidence="1" type="ORF">LPH55_02275</name>
</gene>
<proteinExistence type="predicted"/>
<dbReference type="EMBL" id="JAJPPU010000001">
    <property type="protein sequence ID" value="MCD8472326.1"/>
    <property type="molecule type" value="Genomic_DNA"/>
</dbReference>
<sequence>MANIVQKFTPQRFHHTPKKVLKTIDLDEDTTERCQTETAAVVAVCIKKDDGTSQ</sequence>
<dbReference type="GeneID" id="68901342"/>
<dbReference type="RefSeq" id="WP_160199308.1">
    <property type="nucleotide sequence ID" value="NZ_CP053627.1"/>
</dbReference>
<name>A0ABS8TTI4_9GAMM</name>
<reference evidence="1" key="1">
    <citation type="submission" date="2021-11" db="EMBL/GenBank/DDBJ databases">
        <title>Genome sequence of Xylella taiwanensis PLS432.</title>
        <authorList>
            <person name="Weng L.-W."/>
            <person name="Su C.-C."/>
            <person name="Tsai C.-W."/>
            <person name="Kuo C.-H."/>
        </authorList>
    </citation>
    <scope>NUCLEOTIDE SEQUENCE</scope>
    <source>
        <strain evidence="1">PLS432</strain>
    </source>
</reference>
<protein>
    <recommendedName>
        <fullName evidence="3">Transposase</fullName>
    </recommendedName>
</protein>
<comment type="caution">
    <text evidence="1">The sequence shown here is derived from an EMBL/GenBank/DDBJ whole genome shotgun (WGS) entry which is preliminary data.</text>
</comment>
<evidence type="ECO:0000313" key="1">
    <source>
        <dbReference type="EMBL" id="MCD8472326.1"/>
    </source>
</evidence>
<evidence type="ECO:0000313" key="2">
    <source>
        <dbReference type="Proteomes" id="UP001430701"/>
    </source>
</evidence>